<accession>A0A4Y8D8P0</accession>
<feature type="compositionally biased region" description="Basic and acidic residues" evidence="1">
    <location>
        <begin position="108"/>
        <end position="127"/>
    </location>
</feature>
<evidence type="ECO:0000313" key="3">
    <source>
        <dbReference type="Proteomes" id="UP000297299"/>
    </source>
</evidence>
<organism evidence="2 3">
    <name type="scientific">Botryotinia calthae</name>
    <dbReference type="NCBI Taxonomy" id="38488"/>
    <lineage>
        <taxon>Eukaryota</taxon>
        <taxon>Fungi</taxon>
        <taxon>Dikarya</taxon>
        <taxon>Ascomycota</taxon>
        <taxon>Pezizomycotina</taxon>
        <taxon>Leotiomycetes</taxon>
        <taxon>Helotiales</taxon>
        <taxon>Sclerotiniaceae</taxon>
        <taxon>Botryotinia</taxon>
    </lineage>
</organism>
<gene>
    <name evidence="2" type="ORF">BOTCAL_0077g00170</name>
</gene>
<feature type="compositionally biased region" description="Basic and acidic residues" evidence="1">
    <location>
        <begin position="45"/>
        <end position="63"/>
    </location>
</feature>
<feature type="compositionally biased region" description="Basic and acidic residues" evidence="1">
    <location>
        <begin position="1"/>
        <end position="12"/>
    </location>
</feature>
<keyword evidence="3" id="KW-1185">Reference proteome</keyword>
<feature type="compositionally biased region" description="Polar residues" evidence="1">
    <location>
        <begin position="34"/>
        <end position="44"/>
    </location>
</feature>
<protein>
    <submittedName>
        <fullName evidence="2">Uncharacterized protein</fullName>
    </submittedName>
</protein>
<name>A0A4Y8D8P0_9HELO</name>
<dbReference type="AlphaFoldDB" id="A0A4Y8D8P0"/>
<evidence type="ECO:0000313" key="2">
    <source>
        <dbReference type="EMBL" id="TEY73498.1"/>
    </source>
</evidence>
<dbReference type="EMBL" id="PHWZ01000077">
    <property type="protein sequence ID" value="TEY73498.1"/>
    <property type="molecule type" value="Genomic_DNA"/>
</dbReference>
<proteinExistence type="predicted"/>
<feature type="compositionally biased region" description="Polar residues" evidence="1">
    <location>
        <begin position="66"/>
        <end position="93"/>
    </location>
</feature>
<reference evidence="2 3" key="1">
    <citation type="submission" date="2017-11" db="EMBL/GenBank/DDBJ databases">
        <title>Comparative genomics of Botrytis spp.</title>
        <authorList>
            <person name="Valero-Jimenez C.A."/>
            <person name="Tapia P."/>
            <person name="Veloso J."/>
            <person name="Silva-Moreno E."/>
            <person name="Staats M."/>
            <person name="Valdes J.H."/>
            <person name="Van Kan J.A.L."/>
        </authorList>
    </citation>
    <scope>NUCLEOTIDE SEQUENCE [LARGE SCALE GENOMIC DNA]</scope>
    <source>
        <strain evidence="2 3">MUCL2830</strain>
    </source>
</reference>
<dbReference type="OrthoDB" id="10511316at2759"/>
<evidence type="ECO:0000256" key="1">
    <source>
        <dbReference type="SAM" id="MobiDB-lite"/>
    </source>
</evidence>
<comment type="caution">
    <text evidence="2">The sequence shown here is derived from an EMBL/GenBank/DDBJ whole genome shotgun (WGS) entry which is preliminary data.</text>
</comment>
<feature type="region of interest" description="Disordered" evidence="1">
    <location>
        <begin position="1"/>
        <end position="127"/>
    </location>
</feature>
<dbReference type="Proteomes" id="UP000297299">
    <property type="component" value="Unassembled WGS sequence"/>
</dbReference>
<sequence length="127" mass="13553">MPHNGSVRDGKKPVVQKSTAQKPVSAFSSSSSSGGEEQNDPTTSKTREEPASRKSQRLPEDLNFHFGSSTFNSDRSSGSSNEGTQARGNTPPKSGQIKGSPDNSPRTRANDHKSALDNLEGRKPEKG</sequence>